<comment type="similarity">
    <text evidence="2">Belongs to the bacterial solute-binding protein SsuA/TauA family.</text>
</comment>
<dbReference type="Proteomes" id="UP001161691">
    <property type="component" value="Unassembled WGS sequence"/>
</dbReference>
<evidence type="ECO:0000256" key="1">
    <source>
        <dbReference type="ARBA" id="ARBA00004418"/>
    </source>
</evidence>
<feature type="domain" description="SsuA/THI5-like" evidence="6">
    <location>
        <begin position="76"/>
        <end position="280"/>
    </location>
</feature>
<gene>
    <name evidence="7" type="ORF">KB449_18000</name>
</gene>
<name>A0ABT6TJ64_9BACL</name>
<dbReference type="PROSITE" id="PS51257">
    <property type="entry name" value="PROKAR_LIPOPROTEIN"/>
    <property type="match status" value="1"/>
</dbReference>
<evidence type="ECO:0000313" key="8">
    <source>
        <dbReference type="Proteomes" id="UP001161691"/>
    </source>
</evidence>
<evidence type="ECO:0000256" key="3">
    <source>
        <dbReference type="ARBA" id="ARBA00022729"/>
    </source>
</evidence>
<comment type="caution">
    <text evidence="7">The sequence shown here is derived from an EMBL/GenBank/DDBJ whole genome shotgun (WGS) entry which is preliminary data.</text>
</comment>
<feature type="compositionally biased region" description="Low complexity" evidence="4">
    <location>
        <begin position="30"/>
        <end position="57"/>
    </location>
</feature>
<dbReference type="Gene3D" id="3.40.190.10">
    <property type="entry name" value="Periplasmic binding protein-like II"/>
    <property type="match status" value="2"/>
</dbReference>
<proteinExistence type="inferred from homology"/>
<evidence type="ECO:0000256" key="2">
    <source>
        <dbReference type="ARBA" id="ARBA00010742"/>
    </source>
</evidence>
<comment type="subcellular location">
    <subcellularLocation>
        <location evidence="1">Periplasm</location>
    </subcellularLocation>
</comment>
<reference evidence="7" key="1">
    <citation type="submission" date="2023-04" db="EMBL/GenBank/DDBJ databases">
        <title>Comparative genomic analysis of Cohnella hashimotonis sp. nov., isolated from the International Space Station.</title>
        <authorList>
            <person name="Venkateswaran K."/>
            <person name="Simpson A."/>
        </authorList>
    </citation>
    <scope>NUCLEOTIDE SEQUENCE</scope>
    <source>
        <strain evidence="7">F6_2S_P_1</strain>
    </source>
</reference>
<keyword evidence="8" id="KW-1185">Reference proteome</keyword>
<evidence type="ECO:0000256" key="5">
    <source>
        <dbReference type="SAM" id="SignalP"/>
    </source>
</evidence>
<evidence type="ECO:0000259" key="6">
    <source>
        <dbReference type="Pfam" id="PF09084"/>
    </source>
</evidence>
<sequence>MFKPKRPVMLLLAALLLTFASSCGGANEKSASPSAKPTESASPSTSAADPSPSPSAAPKEIVTIKFSEVIRSIFYAPYYAAISRGYFEEEGLKLDMNTAQGSDKGAAALIAGTADISLVGPETAIYIYNQQGDKKLKIFHQLTMKDGSFLLSRDKTDAFDWHALAGKKIIGWRPGSAPQMVMASALKAQGADGANVVTNIAAPAMAGAFASGQGDYIQLFEPVASTLIAEGKAYYVASLGETFGDFPETSFVATSDYIEKNPQVIQGFVNAVAKATAWLASASDDEIAAALSPYFEGTPKERIVESVRRYQKQDTWPATPVLTPEAFDKLQSVLIDNGVLKAEDKIVDMNAIVDMSFVQRIGKAE</sequence>
<feature type="region of interest" description="Disordered" evidence="4">
    <location>
        <begin position="26"/>
        <end position="57"/>
    </location>
</feature>
<dbReference type="SUPFAM" id="SSF53850">
    <property type="entry name" value="Periplasmic binding protein-like II"/>
    <property type="match status" value="1"/>
</dbReference>
<protein>
    <submittedName>
        <fullName evidence="7">ABC transporter substrate-binding protein</fullName>
    </submittedName>
</protein>
<evidence type="ECO:0000313" key="7">
    <source>
        <dbReference type="EMBL" id="MDI4646873.1"/>
    </source>
</evidence>
<organism evidence="7 8">
    <name type="scientific">Cohnella hashimotonis</name>
    <dbReference type="NCBI Taxonomy" id="2826895"/>
    <lineage>
        <taxon>Bacteria</taxon>
        <taxon>Bacillati</taxon>
        <taxon>Bacillota</taxon>
        <taxon>Bacilli</taxon>
        <taxon>Bacillales</taxon>
        <taxon>Paenibacillaceae</taxon>
        <taxon>Cohnella</taxon>
    </lineage>
</organism>
<keyword evidence="3 5" id="KW-0732">Signal</keyword>
<feature type="signal peptide" evidence="5">
    <location>
        <begin position="1"/>
        <end position="25"/>
    </location>
</feature>
<dbReference type="Pfam" id="PF09084">
    <property type="entry name" value="NMT1"/>
    <property type="match status" value="1"/>
</dbReference>
<dbReference type="PANTHER" id="PTHR30024:SF47">
    <property type="entry name" value="TAURINE-BINDING PERIPLASMIC PROTEIN"/>
    <property type="match status" value="1"/>
</dbReference>
<feature type="chain" id="PRO_5047334608" evidence="5">
    <location>
        <begin position="26"/>
        <end position="365"/>
    </location>
</feature>
<dbReference type="PANTHER" id="PTHR30024">
    <property type="entry name" value="ALIPHATIC SULFONATES-BINDING PROTEIN-RELATED"/>
    <property type="match status" value="1"/>
</dbReference>
<dbReference type="EMBL" id="JAGRPV010000001">
    <property type="protein sequence ID" value="MDI4646873.1"/>
    <property type="molecule type" value="Genomic_DNA"/>
</dbReference>
<accession>A0ABT6TJ64</accession>
<dbReference type="InterPro" id="IPR015168">
    <property type="entry name" value="SsuA/THI5"/>
</dbReference>
<dbReference type="RefSeq" id="WP_282909684.1">
    <property type="nucleotide sequence ID" value="NZ_JAGRPV010000001.1"/>
</dbReference>
<evidence type="ECO:0000256" key="4">
    <source>
        <dbReference type="SAM" id="MobiDB-lite"/>
    </source>
</evidence>